<dbReference type="Pfam" id="PF00497">
    <property type="entry name" value="SBP_bac_3"/>
    <property type="match status" value="1"/>
</dbReference>
<evidence type="ECO:0000256" key="2">
    <source>
        <dbReference type="SAM" id="SignalP"/>
    </source>
</evidence>
<feature type="signal peptide" evidence="2">
    <location>
        <begin position="1"/>
        <end position="28"/>
    </location>
</feature>
<evidence type="ECO:0000313" key="4">
    <source>
        <dbReference type="EMBL" id="MBZ6076464.1"/>
    </source>
</evidence>
<feature type="domain" description="Solute-binding protein family 3/N-terminal" evidence="3">
    <location>
        <begin position="33"/>
        <end position="259"/>
    </location>
</feature>
<feature type="chain" id="PRO_5046818986" evidence="2">
    <location>
        <begin position="29"/>
        <end position="261"/>
    </location>
</feature>
<dbReference type="PANTHER" id="PTHR35936:SF19">
    <property type="entry name" value="AMINO-ACID-BINDING PROTEIN YXEM-RELATED"/>
    <property type="match status" value="1"/>
</dbReference>
<dbReference type="InterPro" id="IPR001638">
    <property type="entry name" value="Solute-binding_3/MltF_N"/>
</dbReference>
<reference evidence="4 5" key="1">
    <citation type="submission" date="2021-09" db="EMBL/GenBank/DDBJ databases">
        <title>The complete genome sequence of a new microorganism.</title>
        <authorList>
            <person name="Zi Z."/>
        </authorList>
    </citation>
    <scope>NUCLEOTIDE SEQUENCE [LARGE SCALE GENOMIC DNA]</scope>
    <source>
        <strain evidence="4 5">WGZ8</strain>
    </source>
</reference>
<evidence type="ECO:0000259" key="3">
    <source>
        <dbReference type="SMART" id="SM00062"/>
    </source>
</evidence>
<accession>A0ABS7VMK6</accession>
<keyword evidence="1 2" id="KW-0732">Signal</keyword>
<dbReference type="EMBL" id="JAIRBM010000005">
    <property type="protein sequence ID" value="MBZ6076464.1"/>
    <property type="molecule type" value="Genomic_DNA"/>
</dbReference>
<proteinExistence type="predicted"/>
<evidence type="ECO:0000256" key="1">
    <source>
        <dbReference type="ARBA" id="ARBA00022729"/>
    </source>
</evidence>
<keyword evidence="5" id="KW-1185">Reference proteome</keyword>
<dbReference type="CDD" id="cd01001">
    <property type="entry name" value="PBP2_HisJ_LAO_like"/>
    <property type="match status" value="1"/>
</dbReference>
<name>A0ABS7VMK6_9HYPH</name>
<gene>
    <name evidence="4" type="ORF">K9B37_09210</name>
</gene>
<dbReference type="SMART" id="SM00062">
    <property type="entry name" value="PBPb"/>
    <property type="match status" value="1"/>
</dbReference>
<dbReference type="RefSeq" id="WP_224312782.1">
    <property type="nucleotide sequence ID" value="NZ_JAIRBM010000005.1"/>
</dbReference>
<dbReference type="PANTHER" id="PTHR35936">
    <property type="entry name" value="MEMBRANE-BOUND LYTIC MUREIN TRANSGLYCOSYLASE F"/>
    <property type="match status" value="1"/>
</dbReference>
<dbReference type="Gene3D" id="3.40.190.10">
    <property type="entry name" value="Periplasmic binding protein-like II"/>
    <property type="match status" value="2"/>
</dbReference>
<evidence type="ECO:0000313" key="5">
    <source>
        <dbReference type="Proteomes" id="UP000704176"/>
    </source>
</evidence>
<organism evidence="4 5">
    <name type="scientific">Microvirga puerhi</name>
    <dbReference type="NCBI Taxonomy" id="2876078"/>
    <lineage>
        <taxon>Bacteria</taxon>
        <taxon>Pseudomonadati</taxon>
        <taxon>Pseudomonadota</taxon>
        <taxon>Alphaproteobacteria</taxon>
        <taxon>Hyphomicrobiales</taxon>
        <taxon>Methylobacteriaceae</taxon>
        <taxon>Microvirga</taxon>
    </lineage>
</organism>
<comment type="caution">
    <text evidence="4">The sequence shown here is derived from an EMBL/GenBank/DDBJ whole genome shotgun (WGS) entry which is preliminary data.</text>
</comment>
<sequence length="261" mass="29334">MNVLSFGRRLAAWAGLCIFFASGLSATAQEKPSIRIAVEGAYPPFNYMENNELQGFEVDLSKALCEAMKANCTLIQHEWDGIMRGLVNRDYDAIMSSLEITERRQKRIMFSKPYYHIPAVFIAPKDSSISRVTPLALAGKKIGAADRSDHADYLKQFYRSSEIIPYSSPVEANLDLLVGRIDAVFGGQRALSEFLKTREGECCRIVGPAPSTPPYKRQFYGVGLRKDDTALKDQFDKAIDQVIADGTYDRIRTKYFSFDIK</sequence>
<protein>
    <submittedName>
        <fullName evidence="4">Transporter substrate-binding domain-containing protein</fullName>
    </submittedName>
</protein>
<dbReference type="Proteomes" id="UP000704176">
    <property type="component" value="Unassembled WGS sequence"/>
</dbReference>
<dbReference type="SUPFAM" id="SSF53850">
    <property type="entry name" value="Periplasmic binding protein-like II"/>
    <property type="match status" value="1"/>
</dbReference>